<feature type="transmembrane region" description="Helical" evidence="8">
    <location>
        <begin position="233"/>
        <end position="255"/>
    </location>
</feature>
<dbReference type="PANTHER" id="PTHR11730">
    <property type="entry name" value="AMMONIUM TRANSPORTER"/>
    <property type="match status" value="1"/>
</dbReference>
<reference evidence="10 11" key="1">
    <citation type="submission" date="2024-11" db="EMBL/GenBank/DDBJ databases">
        <title>Chromosome-level genome assembly of the freshwater bivalve Anodonta woodiana.</title>
        <authorList>
            <person name="Chen X."/>
        </authorList>
    </citation>
    <scope>NUCLEOTIDE SEQUENCE [LARGE SCALE GENOMIC DNA]</scope>
    <source>
        <strain evidence="10">MN2024</strain>
        <tissue evidence="10">Gills</tissue>
    </source>
</reference>
<keyword evidence="5 8" id="KW-1133">Transmembrane helix</keyword>
<dbReference type="SUPFAM" id="SSF111352">
    <property type="entry name" value="Ammonium transporter"/>
    <property type="match status" value="1"/>
</dbReference>
<feature type="domain" description="Ammonium transporter AmtB-like" evidence="9">
    <location>
        <begin position="42"/>
        <end position="412"/>
    </location>
</feature>
<dbReference type="PANTHER" id="PTHR11730:SF6">
    <property type="entry name" value="AMMONIUM TRANSPORTER"/>
    <property type="match status" value="1"/>
</dbReference>
<evidence type="ECO:0000256" key="6">
    <source>
        <dbReference type="ARBA" id="ARBA00023136"/>
    </source>
</evidence>
<evidence type="ECO:0000256" key="4">
    <source>
        <dbReference type="ARBA" id="ARBA00022692"/>
    </source>
</evidence>
<gene>
    <name evidence="10" type="ORF">ACJMK2_020409</name>
</gene>
<feature type="transmembrane region" description="Helical" evidence="8">
    <location>
        <begin position="326"/>
        <end position="348"/>
    </location>
</feature>
<keyword evidence="6 8" id="KW-0472">Membrane</keyword>
<proteinExistence type="inferred from homology"/>
<evidence type="ECO:0000256" key="5">
    <source>
        <dbReference type="ARBA" id="ARBA00022989"/>
    </source>
</evidence>
<evidence type="ECO:0000259" key="9">
    <source>
        <dbReference type="Pfam" id="PF00909"/>
    </source>
</evidence>
<feature type="transmembrane region" description="Helical" evidence="8">
    <location>
        <begin position="202"/>
        <end position="221"/>
    </location>
</feature>
<comment type="caution">
    <text evidence="10">The sequence shown here is derived from an EMBL/GenBank/DDBJ whole genome shotgun (WGS) entry which is preliminary data.</text>
</comment>
<evidence type="ECO:0000313" key="10">
    <source>
        <dbReference type="EMBL" id="KAL3842389.1"/>
    </source>
</evidence>
<feature type="transmembrane region" description="Helical" evidence="8">
    <location>
        <begin position="80"/>
        <end position="101"/>
    </location>
</feature>
<sequence>MANQEQNLSLLIETIQEFHQWKESQDRNLDQFFLAVMGILIYFFAAMSYWLFGYAFAYGKGNSFIGYTYFAHSDMPNEDYVFWFYQYVFAATSATIVSGAVAERCDFYAYIIYNCILTGFVYPVVTHWVWSGEGWLKHGQTYTLSPEEGGEFTAGYVDHAGSGVVHMLGGISAFLAAAALGPRIGKFDKETGRPVDIKGHSVPLAALGGFILLFGFFAFNGSSQGHIAQPGDGVILAIAIKNTALSATGGAFTALIMNKTYFGDKKWSFLTTLNGCLTGMVSICGGCNQYHSYSAFAVGVIGGVSYMITTWLTIKMKVDDPLDATAVHVGGGVWGALAVPFFSTQYGIIYKWNKRSGYQLAWQLAGMASIFAWTSSLCFIMFFTLRKLGIFRVPFEYEIKGLDIPKHGEAAYPAESYGHGWGEKGDALAGLVKSAVSSSVVFTNRDVPRHIMGVQAAMKNTENPELDAAKRNSSVCSLSGSMDTIVTNF</sequence>
<feature type="transmembrane region" description="Helical" evidence="8">
    <location>
        <begin position="360"/>
        <end position="385"/>
    </location>
</feature>
<feature type="transmembrane region" description="Helical" evidence="8">
    <location>
        <begin position="163"/>
        <end position="181"/>
    </location>
</feature>
<comment type="subcellular location">
    <subcellularLocation>
        <location evidence="1">Membrane</location>
        <topology evidence="1">Multi-pass membrane protein</topology>
    </subcellularLocation>
</comment>
<feature type="transmembrane region" description="Helical" evidence="8">
    <location>
        <begin position="108"/>
        <end position="130"/>
    </location>
</feature>
<evidence type="ECO:0000256" key="8">
    <source>
        <dbReference type="SAM" id="Phobius"/>
    </source>
</evidence>
<keyword evidence="3" id="KW-0813">Transport</keyword>
<feature type="transmembrane region" description="Helical" evidence="8">
    <location>
        <begin position="292"/>
        <end position="314"/>
    </location>
</feature>
<evidence type="ECO:0000256" key="3">
    <source>
        <dbReference type="ARBA" id="ARBA00022448"/>
    </source>
</evidence>
<keyword evidence="7" id="KW-0924">Ammonia transport</keyword>
<dbReference type="GO" id="GO:0016020">
    <property type="term" value="C:membrane"/>
    <property type="evidence" value="ECO:0007669"/>
    <property type="project" value="UniProtKB-SubCell"/>
</dbReference>
<keyword evidence="11" id="KW-1185">Reference proteome</keyword>
<dbReference type="Gene3D" id="1.10.3430.10">
    <property type="entry name" value="Ammonium transporter AmtB like domains"/>
    <property type="match status" value="1"/>
</dbReference>
<organism evidence="10 11">
    <name type="scientific">Sinanodonta woodiana</name>
    <name type="common">Chinese pond mussel</name>
    <name type="synonym">Anodonta woodiana</name>
    <dbReference type="NCBI Taxonomy" id="1069815"/>
    <lineage>
        <taxon>Eukaryota</taxon>
        <taxon>Metazoa</taxon>
        <taxon>Spiralia</taxon>
        <taxon>Lophotrochozoa</taxon>
        <taxon>Mollusca</taxon>
        <taxon>Bivalvia</taxon>
        <taxon>Autobranchia</taxon>
        <taxon>Heteroconchia</taxon>
        <taxon>Palaeoheterodonta</taxon>
        <taxon>Unionida</taxon>
        <taxon>Unionoidea</taxon>
        <taxon>Unionidae</taxon>
        <taxon>Unioninae</taxon>
        <taxon>Sinanodonta</taxon>
    </lineage>
</organism>
<dbReference type="InterPro" id="IPR029020">
    <property type="entry name" value="Ammonium/urea_transptr"/>
</dbReference>
<keyword evidence="4 8" id="KW-0812">Transmembrane</keyword>
<evidence type="ECO:0000256" key="7">
    <source>
        <dbReference type="ARBA" id="ARBA00023177"/>
    </source>
</evidence>
<evidence type="ECO:0000256" key="2">
    <source>
        <dbReference type="ARBA" id="ARBA00005887"/>
    </source>
</evidence>
<protein>
    <recommendedName>
        <fullName evidence="9">Ammonium transporter AmtB-like domain-containing protein</fullName>
    </recommendedName>
</protein>
<comment type="similarity">
    <text evidence="2">Belongs to the ammonia transporter channel (TC 1.A.11.2) family.</text>
</comment>
<dbReference type="GO" id="GO:0072488">
    <property type="term" value="P:ammonium transmembrane transport"/>
    <property type="evidence" value="ECO:0007669"/>
    <property type="project" value="UniProtKB-KW"/>
</dbReference>
<evidence type="ECO:0000313" key="11">
    <source>
        <dbReference type="Proteomes" id="UP001634394"/>
    </source>
</evidence>
<name>A0ABD3TZ02_SINWO</name>
<dbReference type="Proteomes" id="UP001634394">
    <property type="component" value="Unassembled WGS sequence"/>
</dbReference>
<accession>A0ABD3TZ02</accession>
<dbReference type="AlphaFoldDB" id="A0ABD3TZ02"/>
<evidence type="ECO:0000256" key="1">
    <source>
        <dbReference type="ARBA" id="ARBA00004141"/>
    </source>
</evidence>
<dbReference type="EMBL" id="JBJQND010000017">
    <property type="protein sequence ID" value="KAL3842389.1"/>
    <property type="molecule type" value="Genomic_DNA"/>
</dbReference>
<dbReference type="InterPro" id="IPR024041">
    <property type="entry name" value="NH4_transpt_AmtB-like_dom"/>
</dbReference>
<feature type="transmembrane region" description="Helical" evidence="8">
    <location>
        <begin position="32"/>
        <end position="52"/>
    </location>
</feature>
<dbReference type="Pfam" id="PF00909">
    <property type="entry name" value="Ammonium_transp"/>
    <property type="match status" value="1"/>
</dbReference>